<evidence type="ECO:0008006" key="3">
    <source>
        <dbReference type="Google" id="ProtNLM"/>
    </source>
</evidence>
<name>A0A4Q7PDL4_9BACT</name>
<dbReference type="Proteomes" id="UP000292209">
    <property type="component" value="Unassembled WGS sequence"/>
</dbReference>
<reference evidence="1 2" key="1">
    <citation type="submission" date="2019-02" db="EMBL/GenBank/DDBJ databases">
        <title>Genomic Encyclopedia of Archaeal and Bacterial Type Strains, Phase II (KMG-II): from individual species to whole genera.</title>
        <authorList>
            <person name="Goeker M."/>
        </authorList>
    </citation>
    <scope>NUCLEOTIDE SEQUENCE [LARGE SCALE GENOMIC DNA]</scope>
    <source>
        <strain evidence="1 2">DSM 21411</strain>
    </source>
</reference>
<dbReference type="PROSITE" id="PS51257">
    <property type="entry name" value="PROKAR_LIPOPROTEIN"/>
    <property type="match status" value="1"/>
</dbReference>
<dbReference type="AlphaFoldDB" id="A0A4Q7PDL4"/>
<comment type="caution">
    <text evidence="1">The sequence shown here is derived from an EMBL/GenBank/DDBJ whole genome shotgun (WGS) entry which is preliminary data.</text>
</comment>
<keyword evidence="2" id="KW-1185">Reference proteome</keyword>
<sequence length="246" mass="28780">MRNLKLILGILTLISCNQVSFQQNYSRSAFDYIDSLSSISIQSMIPLDRKTMLTEGWVFHGWDTIPGKDPNFPDFSFSENTVLPHRIPFPNSNIWYSNQIKLDEGYLWIRADDGAQLWVNGKQVLQNHELYFPIEKNPINTRFLQIRVMNNALSGGLKEEYWIDKLTFDAFREKKRNSESKLIQKAKDNFWIGGSLPPKRNDYSIWFNDPVILPIENDRLMLRWIGEKNKKAKLHFGHKPNTITES</sequence>
<dbReference type="InterPro" id="IPR008979">
    <property type="entry name" value="Galactose-bd-like_sf"/>
</dbReference>
<dbReference type="RefSeq" id="WP_130276665.1">
    <property type="nucleotide sequence ID" value="NZ_SGXG01000001.1"/>
</dbReference>
<dbReference type="EMBL" id="SGXG01000001">
    <property type="protein sequence ID" value="RZS97848.1"/>
    <property type="molecule type" value="Genomic_DNA"/>
</dbReference>
<evidence type="ECO:0000313" key="2">
    <source>
        <dbReference type="Proteomes" id="UP000292209"/>
    </source>
</evidence>
<organism evidence="1 2">
    <name type="scientific">Cecembia calidifontis</name>
    <dbReference type="NCBI Taxonomy" id="1187080"/>
    <lineage>
        <taxon>Bacteria</taxon>
        <taxon>Pseudomonadati</taxon>
        <taxon>Bacteroidota</taxon>
        <taxon>Cytophagia</taxon>
        <taxon>Cytophagales</taxon>
        <taxon>Cyclobacteriaceae</taxon>
        <taxon>Cecembia</taxon>
    </lineage>
</organism>
<dbReference type="SUPFAM" id="SSF49785">
    <property type="entry name" value="Galactose-binding domain-like"/>
    <property type="match status" value="1"/>
</dbReference>
<gene>
    <name evidence="1" type="ORF">BC751_3476</name>
</gene>
<proteinExistence type="predicted"/>
<dbReference type="OrthoDB" id="8421704at2"/>
<accession>A0A4Q7PDL4</accession>
<protein>
    <recommendedName>
        <fullName evidence="3">PA14 domain-containing protein</fullName>
    </recommendedName>
</protein>
<evidence type="ECO:0000313" key="1">
    <source>
        <dbReference type="EMBL" id="RZS97848.1"/>
    </source>
</evidence>